<dbReference type="Pfam" id="PF13186">
    <property type="entry name" value="SPASM"/>
    <property type="match status" value="1"/>
</dbReference>
<name>A0A2H0KMC8_9BACT</name>
<dbReference type="CDD" id="cd21109">
    <property type="entry name" value="SPASM"/>
    <property type="match status" value="1"/>
</dbReference>
<evidence type="ECO:0000259" key="1">
    <source>
        <dbReference type="Pfam" id="PF13186"/>
    </source>
</evidence>
<sequence>MVHLADGEGNFNIDVTKGYLKLLNKIKRSGIKNIAYMTMGKIHPLLKKSFGKVAEEKLMLSRAGNLEFGPKLYHHGSIMCNSPSGLKHNVLLPNGDVYLCCMDYALTHKLGNLLTGDYEKLFKEKEFIDIKQRLKNERLGDVICRHCEYAVIDNYKKYLRPIKNYLLKIIGLKREGD</sequence>
<dbReference type="AlphaFoldDB" id="A0A2H0KMC8"/>
<proteinExistence type="predicted"/>
<dbReference type="Gene3D" id="3.20.20.70">
    <property type="entry name" value="Aldolase class I"/>
    <property type="match status" value="1"/>
</dbReference>
<dbReference type="InterPro" id="IPR013785">
    <property type="entry name" value="Aldolase_TIM"/>
</dbReference>
<feature type="domain" description="4Fe4S-binding SPASM" evidence="1">
    <location>
        <begin position="85"/>
        <end position="148"/>
    </location>
</feature>
<comment type="caution">
    <text evidence="2">The sequence shown here is derived from an EMBL/GenBank/DDBJ whole genome shotgun (WGS) entry which is preliminary data.</text>
</comment>
<dbReference type="SUPFAM" id="SSF102114">
    <property type="entry name" value="Radical SAM enzymes"/>
    <property type="match status" value="1"/>
</dbReference>
<reference evidence="2 3" key="1">
    <citation type="submission" date="2017-09" db="EMBL/GenBank/DDBJ databases">
        <title>Depth-based differentiation of microbial function through sediment-hosted aquifers and enrichment of novel symbionts in the deep terrestrial subsurface.</title>
        <authorList>
            <person name="Probst A.J."/>
            <person name="Ladd B."/>
            <person name="Jarett J.K."/>
            <person name="Geller-Mcgrath D.E."/>
            <person name="Sieber C.M."/>
            <person name="Emerson J.B."/>
            <person name="Anantharaman K."/>
            <person name="Thomas B.C."/>
            <person name="Malmstrom R."/>
            <person name="Stieglmeier M."/>
            <person name="Klingl A."/>
            <person name="Woyke T."/>
            <person name="Ryan C.M."/>
            <person name="Banfield J.F."/>
        </authorList>
    </citation>
    <scope>NUCLEOTIDE SEQUENCE [LARGE SCALE GENOMIC DNA]</scope>
    <source>
        <strain evidence="2">CG11_big_fil_rev_8_21_14_0_20_35_14</strain>
    </source>
</reference>
<evidence type="ECO:0000313" key="3">
    <source>
        <dbReference type="Proteomes" id="UP000229570"/>
    </source>
</evidence>
<evidence type="ECO:0000313" key="2">
    <source>
        <dbReference type="EMBL" id="PIQ72376.1"/>
    </source>
</evidence>
<accession>A0A2H0KMC8</accession>
<organism evidence="2 3">
    <name type="scientific">Candidatus Roizmanbacteria bacterium CG11_big_fil_rev_8_21_14_0_20_35_14</name>
    <dbReference type="NCBI Taxonomy" id="1974855"/>
    <lineage>
        <taxon>Bacteria</taxon>
        <taxon>Candidatus Roizmaniibacteriota</taxon>
    </lineage>
</organism>
<dbReference type="EMBL" id="PCVL01000046">
    <property type="protein sequence ID" value="PIQ72376.1"/>
    <property type="molecule type" value="Genomic_DNA"/>
</dbReference>
<dbReference type="InterPro" id="IPR058240">
    <property type="entry name" value="rSAM_sf"/>
</dbReference>
<dbReference type="InterPro" id="IPR023885">
    <property type="entry name" value="4Fe4S-binding_SPASM_dom"/>
</dbReference>
<dbReference type="Proteomes" id="UP000229570">
    <property type="component" value="Unassembled WGS sequence"/>
</dbReference>
<gene>
    <name evidence="2" type="ORF">COV86_03260</name>
</gene>
<protein>
    <recommendedName>
        <fullName evidence="1">4Fe4S-binding SPASM domain-containing protein</fullName>
    </recommendedName>
</protein>